<evidence type="ECO:0000313" key="3">
    <source>
        <dbReference type="Proteomes" id="UP000006365"/>
    </source>
</evidence>
<name>A0A7U3YNP7_DESPD</name>
<reference evidence="2 3" key="1">
    <citation type="journal article" date="2011" name="Stand. Genomic Sci.">
        <title>Complete genome sequence of Desulfobulbus propionicus type strain (1pr3).</title>
        <authorList>
            <person name="Pagani I."/>
            <person name="Lapidus A."/>
            <person name="Nolan M."/>
            <person name="Lucas S."/>
            <person name="Hammon N."/>
            <person name="Deshpande S."/>
            <person name="Cheng J.F."/>
            <person name="Chertkov O."/>
            <person name="Davenport K."/>
            <person name="Tapia R."/>
            <person name="Han C."/>
            <person name="Goodwin L."/>
            <person name="Pitluck S."/>
            <person name="Liolios K."/>
            <person name="Mavromatis K."/>
            <person name="Ivanova N."/>
            <person name="Mikhailova N."/>
            <person name="Pati A."/>
            <person name="Chen A."/>
            <person name="Palaniappan K."/>
            <person name="Land M."/>
            <person name="Hauser L."/>
            <person name="Chang Y.J."/>
            <person name="Jeffries C.D."/>
            <person name="Detter J.C."/>
            <person name="Brambilla E."/>
            <person name="Kannan K.P."/>
            <person name="Djao O.D."/>
            <person name="Rohde M."/>
            <person name="Pukall R."/>
            <person name="Spring S."/>
            <person name="Goker M."/>
            <person name="Sikorski J."/>
            <person name="Woyke T."/>
            <person name="Bristow J."/>
            <person name="Eisen J.A."/>
            <person name="Markowitz V."/>
            <person name="Hugenholtz P."/>
            <person name="Kyrpides N.C."/>
            <person name="Klenk H.P."/>
        </authorList>
    </citation>
    <scope>NUCLEOTIDE SEQUENCE [LARGE SCALE GENOMIC DNA]</scope>
    <source>
        <strain evidence="3">ATCC 33891 / DSM 2032 / 1pr3</strain>
    </source>
</reference>
<feature type="transmembrane region" description="Helical" evidence="1">
    <location>
        <begin position="6"/>
        <end position="24"/>
    </location>
</feature>
<keyword evidence="1" id="KW-0812">Transmembrane</keyword>
<dbReference type="AlphaFoldDB" id="A0A7U3YNP7"/>
<gene>
    <name evidence="2" type="ordered locus">Despr_2454</name>
</gene>
<dbReference type="Proteomes" id="UP000006365">
    <property type="component" value="Chromosome"/>
</dbReference>
<evidence type="ECO:0000313" key="2">
    <source>
        <dbReference type="EMBL" id="ADW18593.1"/>
    </source>
</evidence>
<dbReference type="EMBL" id="CP002364">
    <property type="protein sequence ID" value="ADW18593.1"/>
    <property type="molecule type" value="Genomic_DNA"/>
</dbReference>
<keyword evidence="1" id="KW-0472">Membrane</keyword>
<keyword evidence="1" id="KW-1133">Transmembrane helix</keyword>
<keyword evidence="3" id="KW-1185">Reference proteome</keyword>
<sequence>MVTFIPYIATIFVSICCWFALFNLPDTNRFSCLYDTKLQLVFFTAFLTVGSFLLAMKAFILIRIRDDIYRHEKYKERYLLQYDNQYKGDYYKGLLDLGNLLVVSVAGAFFTSIAQITIGFSKIYPIKCIAPSLVGGMLVLVLFDWLFVYLNLRDWFEFIESDIEKELKEKKETL</sequence>
<evidence type="ECO:0000256" key="1">
    <source>
        <dbReference type="SAM" id="Phobius"/>
    </source>
</evidence>
<dbReference type="RefSeq" id="WP_015725119.1">
    <property type="nucleotide sequence ID" value="NC_014972.1"/>
</dbReference>
<feature type="transmembrane region" description="Helical" evidence="1">
    <location>
        <begin position="100"/>
        <end position="120"/>
    </location>
</feature>
<dbReference type="KEGG" id="dpr:Despr_2454"/>
<organism evidence="2 3">
    <name type="scientific">Desulfobulbus propionicus (strain ATCC 33891 / DSM 2032 / VKM B-1956 / 1pr3)</name>
    <dbReference type="NCBI Taxonomy" id="577650"/>
    <lineage>
        <taxon>Bacteria</taxon>
        <taxon>Pseudomonadati</taxon>
        <taxon>Thermodesulfobacteriota</taxon>
        <taxon>Desulfobulbia</taxon>
        <taxon>Desulfobulbales</taxon>
        <taxon>Desulfobulbaceae</taxon>
        <taxon>Desulfobulbus</taxon>
    </lineage>
</organism>
<protein>
    <submittedName>
        <fullName evidence="2">Uncharacterized protein</fullName>
    </submittedName>
</protein>
<proteinExistence type="predicted"/>
<feature type="transmembrane region" description="Helical" evidence="1">
    <location>
        <begin position="132"/>
        <end position="152"/>
    </location>
</feature>
<accession>A0A7U3YNP7</accession>
<feature type="transmembrane region" description="Helical" evidence="1">
    <location>
        <begin position="40"/>
        <end position="62"/>
    </location>
</feature>